<proteinExistence type="inferred from homology"/>
<dbReference type="STRING" id="50376.A0A517L1M1"/>
<keyword evidence="2" id="KW-1133">Transmembrane helix</keyword>
<reference evidence="3 4" key="1">
    <citation type="submission" date="2019-07" db="EMBL/GenBank/DDBJ databases">
        <title>Finished genome of Venturia effusa.</title>
        <authorList>
            <person name="Young C.A."/>
            <person name="Cox M.P."/>
            <person name="Ganley A.R.D."/>
            <person name="David W.J."/>
        </authorList>
    </citation>
    <scope>NUCLEOTIDE SEQUENCE [LARGE SCALE GENOMIC DNA]</scope>
    <source>
        <strain evidence="4">albino</strain>
    </source>
</reference>
<keyword evidence="2" id="KW-0812">Transmembrane</keyword>
<dbReference type="OrthoDB" id="1470350at2759"/>
<dbReference type="Proteomes" id="UP000316270">
    <property type="component" value="Chromosome 3"/>
</dbReference>
<keyword evidence="4" id="KW-1185">Reference proteome</keyword>
<comment type="similarity">
    <text evidence="1">Belongs to the cytochrome P450 family.</text>
</comment>
<gene>
    <name evidence="3" type="ORF">FKW77_007545</name>
</gene>
<dbReference type="Gene3D" id="1.10.630.10">
    <property type="entry name" value="Cytochrome P450"/>
    <property type="match status" value="1"/>
</dbReference>
<dbReference type="GO" id="GO:0005506">
    <property type="term" value="F:iron ion binding"/>
    <property type="evidence" value="ECO:0007669"/>
    <property type="project" value="InterPro"/>
</dbReference>
<dbReference type="SUPFAM" id="SSF48264">
    <property type="entry name" value="Cytochrome P450"/>
    <property type="match status" value="1"/>
</dbReference>
<organism evidence="3 4">
    <name type="scientific">Venturia effusa</name>
    <dbReference type="NCBI Taxonomy" id="50376"/>
    <lineage>
        <taxon>Eukaryota</taxon>
        <taxon>Fungi</taxon>
        <taxon>Dikarya</taxon>
        <taxon>Ascomycota</taxon>
        <taxon>Pezizomycotina</taxon>
        <taxon>Dothideomycetes</taxon>
        <taxon>Pleosporomycetidae</taxon>
        <taxon>Venturiales</taxon>
        <taxon>Venturiaceae</taxon>
        <taxon>Venturia</taxon>
    </lineage>
</organism>
<accession>A0A517L1M1</accession>
<dbReference type="PANTHER" id="PTHR24305:SF166">
    <property type="entry name" value="CYTOCHROME P450 12A4, MITOCHONDRIAL-RELATED"/>
    <property type="match status" value="1"/>
</dbReference>
<dbReference type="InterPro" id="IPR050121">
    <property type="entry name" value="Cytochrome_P450_monoxygenase"/>
</dbReference>
<evidence type="ECO:0000313" key="4">
    <source>
        <dbReference type="Proteomes" id="UP000316270"/>
    </source>
</evidence>
<name>A0A517L1M1_9PEZI</name>
<dbReference type="Pfam" id="PF00067">
    <property type="entry name" value="p450"/>
    <property type="match status" value="1"/>
</dbReference>
<sequence>MAFLLVLLALLAIWLLSNIFSLLNNYRRARSSNLPILIGLGNPDNLFWFVLSMPLRRTLERLTSKSFFDKYLRLTIAGWEFRDKNVLHEKVGPIFLLVSPGDTELWVADPAAAQSILTQRKEFMQSKVGATIMDTLGPSMITANGDTWARQRRLIAPNLNERISETVWKESTTQATSMTHHLLSQPKGETDKTLEGLRSIALNVLGQAGYGQSQEWSSNKLAASEDGKMTYFEAVSILMAMLIPAAFCPTWLLRLAIMPKVLRDTATALDEYPGHTTALLDKERALARETGEERSNFLAMLARMSDVNDQKSGLTPEEIQGNLFLFTAAGFETTANTLAYAIMTLAIRPDLQDWLFEELDHVLPSDPAAEIDYKAVFPRLIRCLYETLRVYPALLRISRYIWADQYVKTHNESHLIKAPAKVSINTAALHYDIATWGADALEFKPERWFAEPTRMKMAQVEFVAVIATLFRSCRAEIVMQKGETLEQARERLIRSMDESEPKFILRIENPEDVGLRWVKRQKPEDNGLIWKGNRKHNELYRQGNEGLRAIVQKVSAVLYSVPKVRGEEKKTVIALFRKEWL</sequence>
<evidence type="ECO:0000256" key="2">
    <source>
        <dbReference type="SAM" id="Phobius"/>
    </source>
</evidence>
<dbReference type="GO" id="GO:0020037">
    <property type="term" value="F:heme binding"/>
    <property type="evidence" value="ECO:0007669"/>
    <property type="project" value="InterPro"/>
</dbReference>
<dbReference type="EMBL" id="CP042187">
    <property type="protein sequence ID" value="QDS69528.1"/>
    <property type="molecule type" value="Genomic_DNA"/>
</dbReference>
<evidence type="ECO:0000256" key="1">
    <source>
        <dbReference type="ARBA" id="ARBA00010617"/>
    </source>
</evidence>
<evidence type="ECO:0000313" key="3">
    <source>
        <dbReference type="EMBL" id="QDS69528.1"/>
    </source>
</evidence>
<dbReference type="GO" id="GO:0016705">
    <property type="term" value="F:oxidoreductase activity, acting on paired donors, with incorporation or reduction of molecular oxygen"/>
    <property type="evidence" value="ECO:0007669"/>
    <property type="project" value="InterPro"/>
</dbReference>
<dbReference type="InterPro" id="IPR001128">
    <property type="entry name" value="Cyt_P450"/>
</dbReference>
<evidence type="ECO:0008006" key="5">
    <source>
        <dbReference type="Google" id="ProtNLM"/>
    </source>
</evidence>
<keyword evidence="2" id="KW-0472">Membrane</keyword>
<dbReference type="PANTHER" id="PTHR24305">
    <property type="entry name" value="CYTOCHROME P450"/>
    <property type="match status" value="1"/>
</dbReference>
<dbReference type="InterPro" id="IPR036396">
    <property type="entry name" value="Cyt_P450_sf"/>
</dbReference>
<feature type="transmembrane region" description="Helical" evidence="2">
    <location>
        <begin position="231"/>
        <end position="253"/>
    </location>
</feature>
<dbReference type="PRINTS" id="PR00385">
    <property type="entry name" value="P450"/>
</dbReference>
<dbReference type="AlphaFoldDB" id="A0A517L1M1"/>
<dbReference type="GO" id="GO:0004497">
    <property type="term" value="F:monooxygenase activity"/>
    <property type="evidence" value="ECO:0007669"/>
    <property type="project" value="InterPro"/>
</dbReference>
<protein>
    <recommendedName>
        <fullName evidence="5">Cytochrome P450</fullName>
    </recommendedName>
</protein>